<dbReference type="EMBL" id="WOCE01000002">
    <property type="protein sequence ID" value="KAE9618255.1"/>
    <property type="molecule type" value="Genomic_DNA"/>
</dbReference>
<evidence type="ECO:0000313" key="1">
    <source>
        <dbReference type="EMBL" id="KAE9618255.1"/>
    </source>
</evidence>
<evidence type="ECO:0000313" key="2">
    <source>
        <dbReference type="Proteomes" id="UP000447434"/>
    </source>
</evidence>
<proteinExistence type="predicted"/>
<gene>
    <name evidence="1" type="ORF">Lalb_Chr02g0140791</name>
</gene>
<protein>
    <submittedName>
        <fullName evidence="1">Uncharacterized protein</fullName>
    </submittedName>
</protein>
<accession>A0A6A4QTV0</accession>
<name>A0A6A4QTV0_LUPAL</name>
<dbReference type="AlphaFoldDB" id="A0A6A4QTV0"/>
<reference evidence="2" key="1">
    <citation type="journal article" date="2020" name="Nat. Commun.">
        <title>Genome sequence of the cluster root forming white lupin.</title>
        <authorList>
            <person name="Hufnagel B."/>
            <person name="Marques A."/>
            <person name="Soriano A."/>
            <person name="Marques L."/>
            <person name="Divol F."/>
            <person name="Doumas P."/>
            <person name="Sallet E."/>
            <person name="Mancinotti D."/>
            <person name="Carrere S."/>
            <person name="Marande W."/>
            <person name="Arribat S."/>
            <person name="Keller J."/>
            <person name="Huneau C."/>
            <person name="Blein T."/>
            <person name="Aime D."/>
            <person name="Laguerre M."/>
            <person name="Taylor J."/>
            <person name="Schubert V."/>
            <person name="Nelson M."/>
            <person name="Geu-Flores F."/>
            <person name="Crespi M."/>
            <person name="Gallardo-Guerrero K."/>
            <person name="Delaux P.-M."/>
            <person name="Salse J."/>
            <person name="Berges H."/>
            <person name="Guyot R."/>
            <person name="Gouzy J."/>
            <person name="Peret B."/>
        </authorList>
    </citation>
    <scope>NUCLEOTIDE SEQUENCE [LARGE SCALE GENOMIC DNA]</scope>
    <source>
        <strain evidence="2">cv. Amiga</strain>
    </source>
</reference>
<dbReference type="Proteomes" id="UP000447434">
    <property type="component" value="Chromosome 2"/>
</dbReference>
<sequence length="60" mass="6777">MKSTIHSVFKVLLGKRSSVPNPVLNHVPSSSHFRELGQTLGQQILIRSPRPRTGHHVWNL</sequence>
<organism evidence="1 2">
    <name type="scientific">Lupinus albus</name>
    <name type="common">White lupine</name>
    <name type="synonym">Lupinus termis</name>
    <dbReference type="NCBI Taxonomy" id="3870"/>
    <lineage>
        <taxon>Eukaryota</taxon>
        <taxon>Viridiplantae</taxon>
        <taxon>Streptophyta</taxon>
        <taxon>Embryophyta</taxon>
        <taxon>Tracheophyta</taxon>
        <taxon>Spermatophyta</taxon>
        <taxon>Magnoliopsida</taxon>
        <taxon>eudicotyledons</taxon>
        <taxon>Gunneridae</taxon>
        <taxon>Pentapetalae</taxon>
        <taxon>rosids</taxon>
        <taxon>fabids</taxon>
        <taxon>Fabales</taxon>
        <taxon>Fabaceae</taxon>
        <taxon>Papilionoideae</taxon>
        <taxon>50 kb inversion clade</taxon>
        <taxon>genistoids sensu lato</taxon>
        <taxon>core genistoids</taxon>
        <taxon>Genisteae</taxon>
        <taxon>Lupinus</taxon>
    </lineage>
</organism>
<keyword evidence="2" id="KW-1185">Reference proteome</keyword>
<comment type="caution">
    <text evidence="1">The sequence shown here is derived from an EMBL/GenBank/DDBJ whole genome shotgun (WGS) entry which is preliminary data.</text>
</comment>